<sequence length="388" mass="40700">MTPLRAALALACLLSPLLARAGEAHDPAALPAGQLEVVARFDGPGPSGIAVTPSGRVFVGFPRHAENHAGMTLGELVGGRLVPFPTAAMSLPSQAPDAQRLVSVHGMTTDAKGNLWVIDDGKRAGVPGIPDGAAKVVGFDPASGRVLASVVLKAPTLLQDSHMNDLRVDLSHGAKGTAYVSDSSFGTSPALVVVDLASGRQRRVLAQHPSTQPDPGFVATLDGKPMRYSAKSPTFPVGGVDAVALSPDNSTLYFAPLSSRRLYGISTDVLANFDNDEATLAAAVRDLGEKGFADGMDSDARGRLYVTDSEHDAIVRRWPDGHFDVVGRDPRIVWPDGIAATDRYVYVTLGQWDRLPSFNGGKDLRQPPYLLVRLPTDPAGPLSAAGAP</sequence>
<dbReference type="GO" id="GO:0005576">
    <property type="term" value="C:extracellular region"/>
    <property type="evidence" value="ECO:0007669"/>
    <property type="project" value="UniProtKB-SubCell"/>
</dbReference>
<dbReference type="RefSeq" id="WP_130551560.1">
    <property type="nucleotide sequence ID" value="NZ_SHMC01000003.1"/>
</dbReference>
<dbReference type="Gene3D" id="2.120.10.30">
    <property type="entry name" value="TolB, C-terminal domain"/>
    <property type="match status" value="1"/>
</dbReference>
<dbReference type="InterPro" id="IPR017996">
    <property type="entry name" value="MRJP/yellow-related"/>
</dbReference>
<feature type="chain" id="PRO_5020888342" evidence="3">
    <location>
        <begin position="22"/>
        <end position="388"/>
    </location>
</feature>
<evidence type="ECO:0000313" key="4">
    <source>
        <dbReference type="EMBL" id="TAA25948.1"/>
    </source>
</evidence>
<dbReference type="PANTHER" id="PTHR10009">
    <property type="entry name" value="PROTEIN YELLOW-RELATED"/>
    <property type="match status" value="1"/>
</dbReference>
<comment type="caution">
    <text evidence="4">The sequence shown here is derived from an EMBL/GenBank/DDBJ whole genome shotgun (WGS) entry which is preliminary data.</text>
</comment>
<proteinExistence type="predicted"/>
<dbReference type="AlphaFoldDB" id="A0A4Q8LB81"/>
<keyword evidence="2" id="KW-0964">Secreted</keyword>
<reference evidence="4 5" key="1">
    <citation type="submission" date="2019-02" db="EMBL/GenBank/DDBJ databases">
        <title>WGS of Pseudoxanthomonas species novum from clinical isolates.</title>
        <authorList>
            <person name="Bernier A.-M."/>
            <person name="Bernard K."/>
            <person name="Vachon A."/>
        </authorList>
    </citation>
    <scope>NUCLEOTIDE SEQUENCE [LARGE SCALE GENOMIC DNA]</scope>
    <source>
        <strain evidence="4 5">NML171200</strain>
    </source>
</reference>
<evidence type="ECO:0000256" key="1">
    <source>
        <dbReference type="ARBA" id="ARBA00004613"/>
    </source>
</evidence>
<evidence type="ECO:0000313" key="5">
    <source>
        <dbReference type="Proteomes" id="UP000292627"/>
    </source>
</evidence>
<accession>A0A4Q8LB81</accession>
<evidence type="ECO:0000256" key="3">
    <source>
        <dbReference type="SAM" id="SignalP"/>
    </source>
</evidence>
<dbReference type="OrthoDB" id="9816043at2"/>
<evidence type="ECO:0000256" key="2">
    <source>
        <dbReference type="ARBA" id="ARBA00022525"/>
    </source>
</evidence>
<feature type="signal peptide" evidence="3">
    <location>
        <begin position="1"/>
        <end position="21"/>
    </location>
</feature>
<organism evidence="4 5">
    <name type="scientific">Pseudoxanthomonas winnipegensis</name>
    <dbReference type="NCBI Taxonomy" id="2480810"/>
    <lineage>
        <taxon>Bacteria</taxon>
        <taxon>Pseudomonadati</taxon>
        <taxon>Pseudomonadota</taxon>
        <taxon>Gammaproteobacteria</taxon>
        <taxon>Lysobacterales</taxon>
        <taxon>Lysobacteraceae</taxon>
        <taxon>Pseudoxanthomonas</taxon>
    </lineage>
</organism>
<dbReference type="Proteomes" id="UP000292627">
    <property type="component" value="Unassembled WGS sequence"/>
</dbReference>
<keyword evidence="3" id="KW-0732">Signal</keyword>
<comment type="subcellular location">
    <subcellularLocation>
        <location evidence="1">Secreted</location>
    </subcellularLocation>
</comment>
<dbReference type="InterPro" id="IPR011042">
    <property type="entry name" value="6-blade_b-propeller_TolB-like"/>
</dbReference>
<dbReference type="PANTHER" id="PTHR10009:SF18">
    <property type="entry name" value="PROTEIN YELLOW-LIKE PROTEIN"/>
    <property type="match status" value="1"/>
</dbReference>
<dbReference type="SUPFAM" id="SSF63829">
    <property type="entry name" value="Calcium-dependent phosphotriesterase"/>
    <property type="match status" value="1"/>
</dbReference>
<dbReference type="Pfam" id="PF03022">
    <property type="entry name" value="MRJP"/>
    <property type="match status" value="1"/>
</dbReference>
<dbReference type="EMBL" id="SHMC01000003">
    <property type="protein sequence ID" value="TAA25948.1"/>
    <property type="molecule type" value="Genomic_DNA"/>
</dbReference>
<name>A0A4Q8LB81_9GAMM</name>
<gene>
    <name evidence="4" type="ORF">EA660_11070</name>
</gene>
<protein>
    <submittedName>
        <fullName evidence="4">Gluconolactonase</fullName>
    </submittedName>
</protein>